<organism evidence="2 3">
    <name type="scientific">Trichinella nelsoni</name>
    <dbReference type="NCBI Taxonomy" id="6336"/>
    <lineage>
        <taxon>Eukaryota</taxon>
        <taxon>Metazoa</taxon>
        <taxon>Ecdysozoa</taxon>
        <taxon>Nematoda</taxon>
        <taxon>Enoplea</taxon>
        <taxon>Dorylaimia</taxon>
        <taxon>Trichinellida</taxon>
        <taxon>Trichinellidae</taxon>
        <taxon>Trichinella</taxon>
    </lineage>
</organism>
<protein>
    <submittedName>
        <fullName evidence="2">Uncharacterized protein</fullName>
    </submittedName>
</protein>
<accession>A0A0V0RS62</accession>
<feature type="signal peptide" evidence="1">
    <location>
        <begin position="1"/>
        <end position="21"/>
    </location>
</feature>
<evidence type="ECO:0000256" key="1">
    <source>
        <dbReference type="SAM" id="SignalP"/>
    </source>
</evidence>
<proteinExistence type="predicted"/>
<name>A0A0V0RS62_9BILA</name>
<sequence length="241" mass="26752">MATSLHIIGLVVVFLIKKFQCQQADYALPPLSKFNPFEPGTRPFPGRSGVDLFPQFPLTHQFVNGIERGSGGGLFMKANLNVPIPKWKAIWDIKGYLTSGTNAPWYSYGHVVRPVNMLGLKSNEIMRMLLDPAFQQARLRTTSPPVSVAKLPADWNPVHCKPPICNPFVHTVGVGVQSQESKNYIIDGLLDFPIRTGPYGEGLRFPLTGTGYFGEFPALFIYGQHMNAIDPFPTFTSQQQS</sequence>
<evidence type="ECO:0000313" key="3">
    <source>
        <dbReference type="Proteomes" id="UP000054630"/>
    </source>
</evidence>
<dbReference type="PANTHER" id="PTHR36520:SF4">
    <property type="entry name" value="DUF3421 DOMAIN-CONTAINING PROTEIN"/>
    <property type="match status" value="1"/>
</dbReference>
<dbReference type="AlphaFoldDB" id="A0A0V0RS62"/>
<gene>
    <name evidence="2" type="ORF">T07_13995</name>
</gene>
<keyword evidence="1" id="KW-0732">Signal</keyword>
<dbReference type="EMBL" id="JYDL01000089">
    <property type="protein sequence ID" value="KRX17314.1"/>
    <property type="molecule type" value="Genomic_DNA"/>
</dbReference>
<evidence type="ECO:0000313" key="2">
    <source>
        <dbReference type="EMBL" id="KRX17314.1"/>
    </source>
</evidence>
<keyword evidence="3" id="KW-1185">Reference proteome</keyword>
<dbReference type="STRING" id="6336.A0A0V0RS62"/>
<dbReference type="Proteomes" id="UP000054630">
    <property type="component" value="Unassembled WGS sequence"/>
</dbReference>
<reference evidence="2 3" key="1">
    <citation type="submission" date="2015-01" db="EMBL/GenBank/DDBJ databases">
        <title>Evolution of Trichinella species and genotypes.</title>
        <authorList>
            <person name="Korhonen P.K."/>
            <person name="Edoardo P."/>
            <person name="Giuseppe L.R."/>
            <person name="Gasser R.B."/>
        </authorList>
    </citation>
    <scope>NUCLEOTIDE SEQUENCE [LARGE SCALE GENOMIC DNA]</scope>
    <source>
        <strain evidence="2">ISS37</strain>
    </source>
</reference>
<dbReference type="PANTHER" id="PTHR36520">
    <property type="entry name" value="PROTEIN CBG13000-RELATED"/>
    <property type="match status" value="1"/>
</dbReference>
<dbReference type="OrthoDB" id="5911973at2759"/>
<feature type="chain" id="PRO_5006868204" evidence="1">
    <location>
        <begin position="22"/>
        <end position="241"/>
    </location>
</feature>
<comment type="caution">
    <text evidence="2">The sequence shown here is derived from an EMBL/GenBank/DDBJ whole genome shotgun (WGS) entry which is preliminary data.</text>
</comment>